<dbReference type="GO" id="GO:0005657">
    <property type="term" value="C:replication fork"/>
    <property type="evidence" value="ECO:0007669"/>
    <property type="project" value="TreeGrafter"/>
</dbReference>
<evidence type="ECO:0000313" key="12">
    <source>
        <dbReference type="EMBL" id="KAK5780160.1"/>
    </source>
</evidence>
<evidence type="ECO:0000256" key="7">
    <source>
        <dbReference type="ARBA" id="ARBA00023204"/>
    </source>
</evidence>
<accession>A0AAN7WM48</accession>
<dbReference type="InterPro" id="IPR001126">
    <property type="entry name" value="UmuC"/>
</dbReference>
<dbReference type="GO" id="GO:0035861">
    <property type="term" value="C:site of double-strand break"/>
    <property type="evidence" value="ECO:0007669"/>
    <property type="project" value="TreeGrafter"/>
</dbReference>
<dbReference type="Gene3D" id="3.30.1490.100">
    <property type="entry name" value="DNA polymerase, Y-family, little finger domain"/>
    <property type="match status" value="1"/>
</dbReference>
<evidence type="ECO:0000259" key="10">
    <source>
        <dbReference type="PROSITE" id="PS50173"/>
    </source>
</evidence>
<evidence type="ECO:0000256" key="6">
    <source>
        <dbReference type="ARBA" id="ARBA00022833"/>
    </source>
</evidence>
<feature type="domain" description="UBZ3-type" evidence="11">
    <location>
        <begin position="572"/>
        <end position="607"/>
    </location>
</feature>
<dbReference type="InterPro" id="IPR043128">
    <property type="entry name" value="Rev_trsase/Diguanyl_cyclase"/>
</dbReference>
<keyword evidence="13" id="KW-1185">Reference proteome</keyword>
<dbReference type="Pfam" id="PF00817">
    <property type="entry name" value="IMS"/>
    <property type="match status" value="1"/>
</dbReference>
<reference evidence="13" key="1">
    <citation type="submission" date="2023-07" db="EMBL/GenBank/DDBJ databases">
        <title>A draft genome of Kazachstania heterogenica Y-27499.</title>
        <authorList>
            <person name="Donic C."/>
            <person name="Kralova J.S."/>
            <person name="Fidel L."/>
            <person name="Ben-Dor S."/>
            <person name="Jung S."/>
        </authorList>
    </citation>
    <scope>NUCLEOTIDE SEQUENCE [LARGE SCALE GENOMIC DNA]</scope>
    <source>
        <strain evidence="13">Y27499</strain>
    </source>
</reference>
<dbReference type="AlphaFoldDB" id="A0AAN7WM48"/>
<evidence type="ECO:0000256" key="4">
    <source>
        <dbReference type="ARBA" id="ARBA00022763"/>
    </source>
</evidence>
<dbReference type="PIRSF" id="PIRSF036603">
    <property type="entry name" value="DPol_eta"/>
    <property type="match status" value="1"/>
</dbReference>
<proteinExistence type="predicted"/>
<dbReference type="GO" id="GO:0003684">
    <property type="term" value="F:damaged DNA binding"/>
    <property type="evidence" value="ECO:0007669"/>
    <property type="project" value="InterPro"/>
</dbReference>
<dbReference type="Gene3D" id="3.40.1170.60">
    <property type="match status" value="1"/>
</dbReference>
<keyword evidence="6" id="KW-0862">Zinc</keyword>
<sequence length="677" mass="77728">MSNFKWRDLLKLNSKSEAYLSPLSCIAHVDLNAFFAQVEQVRCGYSRDDPVVCVQWQSIIAVSYAARKYGISRMDSVKTAFEKCPSLVPIHTAVFKKGEDFWQYHDGYGSWNKNPNKRLSPESYKVSLIPYRREGRKVLKIFQECCDLVEKASVDEMFLDLGRLCFQHLLLFDRSDDNDRLNLDIDYSVFQDIRTIFVSGTYELDSRLPMISEDINEKVKFKGNVFNLTSSFSGQNYQLPNIEDWDDVIFALASHIIDYSRTYIEKTLGYTTSCGIARTKVVAKLGSNFKKPNAQTIILNKYLNDFLDCGKFEITSFWTMGGSLGKSLSGLLKLPSKGSIRYIRDNWDSSKQLQDFIEAEIKQTNFIPEHNKFNFENTEALSKKIYELIKGEYRESLNPKAVVKSMMSNKNMRGNACNSLVDILSWFEVFCSELVYRVEELEQEYKKIIKPNTVTVFLKTAAGEVYRKSGPIICRSSAFNGQGLLKSASRLVDEFDSQICKDKILRVYPLINLNLSISNFDILDLQKNIMDMFGNQVQILKVSNEENSKESTYESSPKDIRGKSINNNDNKDENITFYCKKCNLQFSCNKDFQEHLDFDIAVKLSEALNGVTEESSNLSIGEKRLLFKQSAGKDSVTNRSSNQNNSMSRKLKPNGVQKKRLTNHDSSKHDIRRFFKR</sequence>
<keyword evidence="7" id="KW-0234">DNA repair</keyword>
<keyword evidence="2" id="KW-0808">Transferase</keyword>
<dbReference type="GO" id="GO:0009314">
    <property type="term" value="P:response to radiation"/>
    <property type="evidence" value="ECO:0007669"/>
    <property type="project" value="TreeGrafter"/>
</dbReference>
<dbReference type="GO" id="GO:0042276">
    <property type="term" value="P:error-prone translesion synthesis"/>
    <property type="evidence" value="ECO:0007669"/>
    <property type="project" value="TreeGrafter"/>
</dbReference>
<evidence type="ECO:0000256" key="1">
    <source>
        <dbReference type="ARBA" id="ARBA00004123"/>
    </source>
</evidence>
<comment type="caution">
    <text evidence="12">The sequence shown here is derived from an EMBL/GenBank/DDBJ whole genome shotgun (WGS) entry which is preliminary data.</text>
</comment>
<dbReference type="GO" id="GO:0005634">
    <property type="term" value="C:nucleus"/>
    <property type="evidence" value="ECO:0007669"/>
    <property type="project" value="UniProtKB-SubCell"/>
</dbReference>
<dbReference type="GO" id="GO:0007064">
    <property type="term" value="P:mitotic sister chromatid cohesion"/>
    <property type="evidence" value="ECO:0007669"/>
    <property type="project" value="UniProtKB-ARBA"/>
</dbReference>
<keyword evidence="8" id="KW-0539">Nucleus</keyword>
<dbReference type="InterPro" id="IPR052230">
    <property type="entry name" value="DNA_polymerase_eta"/>
</dbReference>
<dbReference type="InterPro" id="IPR043502">
    <property type="entry name" value="DNA/RNA_pol_sf"/>
</dbReference>
<feature type="compositionally biased region" description="Basic and acidic residues" evidence="9">
    <location>
        <begin position="548"/>
        <end position="562"/>
    </location>
</feature>
<dbReference type="SUPFAM" id="SSF100879">
    <property type="entry name" value="Lesion bypass DNA polymerase (Y-family), little finger domain"/>
    <property type="match status" value="1"/>
</dbReference>
<comment type="subcellular location">
    <subcellularLocation>
        <location evidence="1">Nucleus</location>
    </subcellularLocation>
</comment>
<dbReference type="Proteomes" id="UP001306508">
    <property type="component" value="Unassembled WGS sequence"/>
</dbReference>
<gene>
    <name evidence="12" type="ORF">RI543_002703</name>
</gene>
<dbReference type="SUPFAM" id="SSF56672">
    <property type="entry name" value="DNA/RNA polymerases"/>
    <property type="match status" value="1"/>
</dbReference>
<dbReference type="InterPro" id="IPR041298">
    <property type="entry name" value="UBZ3"/>
</dbReference>
<dbReference type="GO" id="GO:0006281">
    <property type="term" value="P:DNA repair"/>
    <property type="evidence" value="ECO:0007669"/>
    <property type="project" value="UniProtKB-KW"/>
</dbReference>
<dbReference type="GO" id="GO:0008270">
    <property type="term" value="F:zinc ion binding"/>
    <property type="evidence" value="ECO:0007669"/>
    <property type="project" value="UniProtKB-KW"/>
</dbReference>
<dbReference type="Gene3D" id="1.10.150.20">
    <property type="entry name" value="5' to 3' exonuclease, C-terminal subdomain"/>
    <property type="match status" value="1"/>
</dbReference>
<evidence type="ECO:0000256" key="3">
    <source>
        <dbReference type="ARBA" id="ARBA00022723"/>
    </source>
</evidence>
<keyword evidence="5" id="KW-0863">Zinc-finger</keyword>
<feature type="domain" description="UmuC" evidence="10">
    <location>
        <begin position="26"/>
        <end position="321"/>
    </location>
</feature>
<name>A0AAN7WM48_9SACH</name>
<evidence type="ECO:0000256" key="5">
    <source>
        <dbReference type="ARBA" id="ARBA00022771"/>
    </source>
</evidence>
<evidence type="ECO:0000313" key="13">
    <source>
        <dbReference type="Proteomes" id="UP001306508"/>
    </source>
</evidence>
<feature type="region of interest" description="Disordered" evidence="9">
    <location>
        <begin position="631"/>
        <end position="669"/>
    </location>
</feature>
<evidence type="ECO:0000259" key="11">
    <source>
        <dbReference type="PROSITE" id="PS51907"/>
    </source>
</evidence>
<evidence type="ECO:0008006" key="14">
    <source>
        <dbReference type="Google" id="ProtNLM"/>
    </source>
</evidence>
<dbReference type="PROSITE" id="PS51907">
    <property type="entry name" value="ZF_UBZ3"/>
    <property type="match status" value="1"/>
</dbReference>
<evidence type="ECO:0000256" key="2">
    <source>
        <dbReference type="ARBA" id="ARBA00022679"/>
    </source>
</evidence>
<protein>
    <recommendedName>
        <fullName evidence="14">DNA polymerase eta</fullName>
    </recommendedName>
</protein>
<dbReference type="Gene3D" id="3.30.70.270">
    <property type="match status" value="1"/>
</dbReference>
<keyword evidence="3" id="KW-0479">Metal-binding</keyword>
<dbReference type="PROSITE" id="PS50173">
    <property type="entry name" value="UMUC"/>
    <property type="match status" value="1"/>
</dbReference>
<keyword evidence="4" id="KW-0227">DNA damage</keyword>
<feature type="region of interest" description="Disordered" evidence="9">
    <location>
        <begin position="548"/>
        <end position="567"/>
    </location>
</feature>
<dbReference type="PANTHER" id="PTHR45873:SF1">
    <property type="entry name" value="DNA POLYMERASE ETA"/>
    <property type="match status" value="1"/>
</dbReference>
<dbReference type="FunFam" id="3.40.1170.60:FF:000008">
    <property type="entry name" value="DNA polymerase eta subunit"/>
    <property type="match status" value="1"/>
</dbReference>
<evidence type="ECO:0000256" key="9">
    <source>
        <dbReference type="SAM" id="MobiDB-lite"/>
    </source>
</evidence>
<feature type="compositionally biased region" description="Basic residues" evidence="9">
    <location>
        <begin position="649"/>
        <end position="661"/>
    </location>
</feature>
<evidence type="ECO:0000256" key="8">
    <source>
        <dbReference type="ARBA" id="ARBA00023242"/>
    </source>
</evidence>
<dbReference type="EMBL" id="JAWIZZ010000045">
    <property type="protein sequence ID" value="KAK5780160.1"/>
    <property type="molecule type" value="Genomic_DNA"/>
</dbReference>
<organism evidence="12 13">
    <name type="scientific">Arxiozyma heterogenica</name>
    <dbReference type="NCBI Taxonomy" id="278026"/>
    <lineage>
        <taxon>Eukaryota</taxon>
        <taxon>Fungi</taxon>
        <taxon>Dikarya</taxon>
        <taxon>Ascomycota</taxon>
        <taxon>Saccharomycotina</taxon>
        <taxon>Saccharomycetes</taxon>
        <taxon>Saccharomycetales</taxon>
        <taxon>Saccharomycetaceae</taxon>
        <taxon>Arxiozyma</taxon>
    </lineage>
</organism>
<feature type="compositionally biased region" description="Low complexity" evidence="9">
    <location>
        <begin position="638"/>
        <end position="648"/>
    </location>
</feature>
<dbReference type="GO" id="GO:0070987">
    <property type="term" value="P:error-free translesion synthesis"/>
    <property type="evidence" value="ECO:0007669"/>
    <property type="project" value="UniProtKB-ARBA"/>
</dbReference>
<dbReference type="PANTHER" id="PTHR45873">
    <property type="entry name" value="DNA POLYMERASE ETA"/>
    <property type="match status" value="1"/>
</dbReference>
<dbReference type="GO" id="GO:0003887">
    <property type="term" value="F:DNA-directed DNA polymerase activity"/>
    <property type="evidence" value="ECO:0007669"/>
    <property type="project" value="TreeGrafter"/>
</dbReference>
<dbReference type="InterPro" id="IPR036775">
    <property type="entry name" value="DNA_pol_Y-fam_lit_finger_sf"/>
</dbReference>